<feature type="region of interest" description="Disordered" evidence="1">
    <location>
        <begin position="460"/>
        <end position="503"/>
    </location>
</feature>
<feature type="compositionally biased region" description="Basic and acidic residues" evidence="1">
    <location>
        <begin position="619"/>
        <end position="633"/>
    </location>
</feature>
<feature type="region of interest" description="Disordered" evidence="1">
    <location>
        <begin position="129"/>
        <end position="160"/>
    </location>
</feature>
<comment type="caution">
    <text evidence="2">The sequence shown here is derived from an EMBL/GenBank/DDBJ whole genome shotgun (WGS) entry which is preliminary data.</text>
</comment>
<feature type="compositionally biased region" description="Basic residues" evidence="1">
    <location>
        <begin position="689"/>
        <end position="706"/>
    </location>
</feature>
<feature type="compositionally biased region" description="Polar residues" evidence="1">
    <location>
        <begin position="309"/>
        <end position="325"/>
    </location>
</feature>
<feature type="compositionally biased region" description="Low complexity" evidence="1">
    <location>
        <begin position="491"/>
        <end position="503"/>
    </location>
</feature>
<accession>A0AAV9Z0P6</accession>
<feature type="compositionally biased region" description="Basic and acidic residues" evidence="1">
    <location>
        <begin position="799"/>
        <end position="825"/>
    </location>
</feature>
<feature type="compositionally biased region" description="Polar residues" evidence="1">
    <location>
        <begin position="129"/>
        <end position="138"/>
    </location>
</feature>
<feature type="compositionally biased region" description="Polar residues" evidence="1">
    <location>
        <begin position="573"/>
        <end position="593"/>
    </location>
</feature>
<feature type="compositionally biased region" description="Polar residues" evidence="1">
    <location>
        <begin position="461"/>
        <end position="478"/>
    </location>
</feature>
<dbReference type="AlphaFoldDB" id="A0AAV9Z0P6"/>
<feature type="region of interest" description="Disordered" evidence="1">
    <location>
        <begin position="619"/>
        <end position="840"/>
    </location>
</feature>
<feature type="compositionally biased region" description="Low complexity" evidence="1">
    <location>
        <begin position="333"/>
        <end position="342"/>
    </location>
</feature>
<gene>
    <name evidence="2" type="ORF">R3P38DRAFT_3245333</name>
</gene>
<feature type="compositionally biased region" description="Basic and acidic residues" evidence="1">
    <location>
        <begin position="178"/>
        <end position="197"/>
    </location>
</feature>
<feature type="compositionally biased region" description="Pro residues" evidence="1">
    <location>
        <begin position="750"/>
        <end position="760"/>
    </location>
</feature>
<feature type="region of interest" description="Disordered" evidence="1">
    <location>
        <begin position="178"/>
        <end position="203"/>
    </location>
</feature>
<evidence type="ECO:0000256" key="1">
    <source>
        <dbReference type="SAM" id="MobiDB-lite"/>
    </source>
</evidence>
<reference evidence="2 3" key="1">
    <citation type="journal article" date="2024" name="J Genomics">
        <title>Draft genome sequencing and assembly of Favolaschia claudopus CIRM-BRFM 2984 isolated from oak limbs.</title>
        <authorList>
            <person name="Navarro D."/>
            <person name="Drula E."/>
            <person name="Chaduli D."/>
            <person name="Cazenave R."/>
            <person name="Ahrendt S."/>
            <person name="Wang J."/>
            <person name="Lipzen A."/>
            <person name="Daum C."/>
            <person name="Barry K."/>
            <person name="Grigoriev I.V."/>
            <person name="Favel A."/>
            <person name="Rosso M.N."/>
            <person name="Martin F."/>
        </authorList>
    </citation>
    <scope>NUCLEOTIDE SEQUENCE [LARGE SCALE GENOMIC DNA]</scope>
    <source>
        <strain evidence="2 3">CIRM-BRFM 2984</strain>
    </source>
</reference>
<feature type="region of interest" description="Disordered" evidence="1">
    <location>
        <begin position="559"/>
        <end position="607"/>
    </location>
</feature>
<feature type="compositionally biased region" description="Polar residues" evidence="1">
    <location>
        <begin position="725"/>
        <end position="735"/>
    </location>
</feature>
<feature type="region of interest" description="Disordered" evidence="1">
    <location>
        <begin position="296"/>
        <end position="342"/>
    </location>
</feature>
<evidence type="ECO:0000313" key="3">
    <source>
        <dbReference type="Proteomes" id="UP001362999"/>
    </source>
</evidence>
<proteinExistence type="predicted"/>
<sequence length="840" mass="90122">MPPPRWSTPEQWQWLLDHITRYLEARANGTTTDFFTALEAEWFLKWPERHVLGLPTLASGQLRTWYRNNTKKARASGSVTAGKAAGKKKKQTLSDALWSDGRGHRGPQMVEVYQKMYGSRVAQAIQASNMESQASPETDFSLAGPSKPPNRRKTLMSTRRAVSQRLLATETEEVKRAVADERAKQKNKERTVTERTPESTQDSIDEMERVVPRFLDTVRDKTGLIGMALFGGPIPESGGKLGMKLYSSAHSASGYTFKDSHPDWKASVADYFAKYLRKCFTREEREAMALVLQRQDDSDFEEEQGGEPTDTQQQVLSTGRSSATSPLPAVPTSASTVQDSSSVSPSVRAAMANDFPLTSTNGFISGQLYTFPPPSTDPSISVFDDLGHEQNVGARDVEYGDIDLANMTPPGSEWSAEEWAGLLAQMTGNESANTIDVSTDSTVSFPLYSHSSSLLEALGNPTASSAQGIPTSTHTTPETASSPFAPPPSALPSSVPSPSLPAASTVPPLIPPARAATVPHSVPAIPSIPAAALVPPPSQPATATIPSLRGWPFVPNRELRSSLPHLPRPSPPQYSHSSTNTPPKRSPNVSGLTSPVPPKVARSQLAWSAENLKQAMAGRRKELDELVEEGKDDGTEEDSDDEEVPLAQRGRTLSPPPLSRPMGNQPVEPKSTKTSLADVEGAGGGGGRGRGHGRGRGRGGRGRGGRGGRGGTGSVSATRDVGVEQENQPIVSDASSHLLVEPSKYNLDNVPPPPSPPPHPAARITPETSLTPPIAQPEPSLALTRPVRERRAPANANQKAEELDARLLERKKPGNDNKEGTDGNAKKRKNAGDGQKSTNK</sequence>
<dbReference type="Proteomes" id="UP001362999">
    <property type="component" value="Unassembled WGS sequence"/>
</dbReference>
<protein>
    <submittedName>
        <fullName evidence="2">Uncharacterized protein</fullName>
    </submittedName>
</protein>
<name>A0AAV9Z0P6_9AGAR</name>
<keyword evidence="3" id="KW-1185">Reference proteome</keyword>
<organism evidence="2 3">
    <name type="scientific">Favolaschia claudopus</name>
    <dbReference type="NCBI Taxonomy" id="2862362"/>
    <lineage>
        <taxon>Eukaryota</taxon>
        <taxon>Fungi</taxon>
        <taxon>Dikarya</taxon>
        <taxon>Basidiomycota</taxon>
        <taxon>Agaricomycotina</taxon>
        <taxon>Agaricomycetes</taxon>
        <taxon>Agaricomycetidae</taxon>
        <taxon>Agaricales</taxon>
        <taxon>Marasmiineae</taxon>
        <taxon>Mycenaceae</taxon>
        <taxon>Favolaschia</taxon>
    </lineage>
</organism>
<dbReference type="EMBL" id="JAWWNJ010000255">
    <property type="protein sequence ID" value="KAK6966810.1"/>
    <property type="molecule type" value="Genomic_DNA"/>
</dbReference>
<feature type="region of interest" description="Disordered" evidence="1">
    <location>
        <begin position="76"/>
        <end position="101"/>
    </location>
</feature>
<evidence type="ECO:0000313" key="2">
    <source>
        <dbReference type="EMBL" id="KAK6966810.1"/>
    </source>
</evidence>
<feature type="compositionally biased region" description="Acidic residues" evidence="1">
    <location>
        <begin position="634"/>
        <end position="644"/>
    </location>
</feature>